<gene>
    <name evidence="3" type="ORF">HNR61_003979</name>
</gene>
<dbReference type="NCBIfam" id="NF038083">
    <property type="entry name" value="CU044_5270_fam"/>
    <property type="match status" value="1"/>
</dbReference>
<comment type="caution">
    <text evidence="3">The sequence shown here is derived from an EMBL/GenBank/DDBJ whole genome shotgun (WGS) entry which is preliminary data.</text>
</comment>
<dbReference type="Proteomes" id="UP000572680">
    <property type="component" value="Unassembled WGS sequence"/>
</dbReference>
<dbReference type="AlphaFoldDB" id="A0A7W3LQD4"/>
<sequence length="319" mass="34688">MNDDVRTVRALLADADPCPPGTFAGAARDGRGQAAYVRITADRGRDAWTRRRWLRVAAVGGAGLAVAAGTAVVPGLTGGEVANARELLDRAATAAQERSFTAPRPHQWAYIETRYERIGMGSLKRGQVATVSTPRKTTVERIWTRVDGTRMALYEKGRLLESATGGGSPPTDYATLSRLPRDPDALLAHVRETWHLMNQSDESVFAMLSSALNNSVLPPDREATIYRAMAKLPSVRLTRGGKDIAGRPVIAVSVVEEGWIRLDVLLDPKTYVYRGHRSVAVADHQDRQSEGGWAIRKGTVDSQSARQVAGFVDRPGQRP</sequence>
<evidence type="ECO:0000256" key="2">
    <source>
        <dbReference type="SAM" id="Phobius"/>
    </source>
</evidence>
<reference evidence="3 4" key="1">
    <citation type="submission" date="2020-08" db="EMBL/GenBank/DDBJ databases">
        <title>Genomic Encyclopedia of Type Strains, Phase IV (KMG-IV): sequencing the most valuable type-strain genomes for metagenomic binning, comparative biology and taxonomic classification.</title>
        <authorList>
            <person name="Goeker M."/>
        </authorList>
    </citation>
    <scope>NUCLEOTIDE SEQUENCE [LARGE SCALE GENOMIC DNA]</scope>
    <source>
        <strain evidence="3 4">DSM 44197</strain>
    </source>
</reference>
<evidence type="ECO:0000313" key="4">
    <source>
        <dbReference type="Proteomes" id="UP000572680"/>
    </source>
</evidence>
<keyword evidence="2" id="KW-1133">Transmembrane helix</keyword>
<dbReference type="EMBL" id="JACJIA010000004">
    <property type="protein sequence ID" value="MBA8952339.1"/>
    <property type="molecule type" value="Genomic_DNA"/>
</dbReference>
<dbReference type="InterPro" id="IPR047789">
    <property type="entry name" value="CU044_5270-like"/>
</dbReference>
<feature type="region of interest" description="Disordered" evidence="1">
    <location>
        <begin position="288"/>
        <end position="319"/>
    </location>
</feature>
<evidence type="ECO:0000256" key="1">
    <source>
        <dbReference type="SAM" id="MobiDB-lite"/>
    </source>
</evidence>
<dbReference type="RefSeq" id="WP_182844569.1">
    <property type="nucleotide sequence ID" value="NZ_JACJIA010000004.1"/>
</dbReference>
<protein>
    <recommendedName>
        <fullName evidence="5">CU044_5270 family protein</fullName>
    </recommendedName>
</protein>
<evidence type="ECO:0008006" key="5">
    <source>
        <dbReference type="Google" id="ProtNLM"/>
    </source>
</evidence>
<evidence type="ECO:0000313" key="3">
    <source>
        <dbReference type="EMBL" id="MBA8952339.1"/>
    </source>
</evidence>
<accession>A0A7W3LQD4</accession>
<keyword evidence="4" id="KW-1185">Reference proteome</keyword>
<dbReference type="PROSITE" id="PS51318">
    <property type="entry name" value="TAT"/>
    <property type="match status" value="1"/>
</dbReference>
<keyword evidence="2" id="KW-0812">Transmembrane</keyword>
<name>A0A7W3LQD4_ACTNM</name>
<feature type="transmembrane region" description="Helical" evidence="2">
    <location>
        <begin position="53"/>
        <end position="76"/>
    </location>
</feature>
<organism evidence="3 4">
    <name type="scientific">Actinomadura namibiensis</name>
    <dbReference type="NCBI Taxonomy" id="182080"/>
    <lineage>
        <taxon>Bacteria</taxon>
        <taxon>Bacillati</taxon>
        <taxon>Actinomycetota</taxon>
        <taxon>Actinomycetes</taxon>
        <taxon>Streptosporangiales</taxon>
        <taxon>Thermomonosporaceae</taxon>
        <taxon>Actinomadura</taxon>
    </lineage>
</organism>
<dbReference type="InterPro" id="IPR006311">
    <property type="entry name" value="TAT_signal"/>
</dbReference>
<keyword evidence="2" id="KW-0472">Membrane</keyword>
<proteinExistence type="predicted"/>